<accession>A0A0D6L678</accession>
<keyword evidence="3" id="KW-1185">Reference proteome</keyword>
<dbReference type="Pfam" id="PF23309">
    <property type="entry name" value="DUF7083"/>
    <property type="match status" value="1"/>
</dbReference>
<organism evidence="2 3">
    <name type="scientific">Ancylostoma ceylanicum</name>
    <dbReference type="NCBI Taxonomy" id="53326"/>
    <lineage>
        <taxon>Eukaryota</taxon>
        <taxon>Metazoa</taxon>
        <taxon>Ecdysozoa</taxon>
        <taxon>Nematoda</taxon>
        <taxon>Chromadorea</taxon>
        <taxon>Rhabditida</taxon>
        <taxon>Rhabditina</taxon>
        <taxon>Rhabditomorpha</taxon>
        <taxon>Strongyloidea</taxon>
        <taxon>Ancylostomatidae</taxon>
        <taxon>Ancylostomatinae</taxon>
        <taxon>Ancylostoma</taxon>
    </lineage>
</organism>
<evidence type="ECO:0000313" key="2">
    <source>
        <dbReference type="EMBL" id="EPB66864.1"/>
    </source>
</evidence>
<dbReference type="AlphaFoldDB" id="A0A0D6L678"/>
<protein>
    <recommendedName>
        <fullName evidence="1">DUF7083 domain-containing protein</fullName>
    </recommendedName>
</protein>
<evidence type="ECO:0000313" key="3">
    <source>
        <dbReference type="Proteomes" id="UP000054495"/>
    </source>
</evidence>
<name>A0A0D6L678_9BILA</name>
<sequence length="163" mass="18686">MTAISEEQFQQQLVALTSALRGLPKEENQQSTPTADPARQFDALAGQIAQFCYDPDARIIFEAWYRRHVDIFTSDAKSLDEATRIRLLLHKLDAASYENARYTCMKLIKDPKDDFATYAGRVNRECAKFKPAECNENQFKCINFVCGLLVRRYALHQRLSLST</sequence>
<dbReference type="InterPro" id="IPR055510">
    <property type="entry name" value="DUF7083"/>
</dbReference>
<gene>
    <name evidence="2" type="ORF">ANCCEY_14044</name>
</gene>
<reference evidence="2 3" key="1">
    <citation type="submission" date="2013-05" db="EMBL/GenBank/DDBJ databases">
        <title>Draft genome of the parasitic nematode Anyclostoma ceylanicum.</title>
        <authorList>
            <person name="Mitreva M."/>
        </authorList>
    </citation>
    <scope>NUCLEOTIDE SEQUENCE [LARGE SCALE GENOMIC DNA]</scope>
</reference>
<dbReference type="Proteomes" id="UP000054495">
    <property type="component" value="Unassembled WGS sequence"/>
</dbReference>
<proteinExistence type="predicted"/>
<evidence type="ECO:0000259" key="1">
    <source>
        <dbReference type="Pfam" id="PF23309"/>
    </source>
</evidence>
<dbReference type="EMBL" id="KE125885">
    <property type="protein sequence ID" value="EPB66864.1"/>
    <property type="molecule type" value="Genomic_DNA"/>
</dbReference>
<feature type="domain" description="DUF7083" evidence="1">
    <location>
        <begin position="41"/>
        <end position="107"/>
    </location>
</feature>